<evidence type="ECO:0000256" key="1">
    <source>
        <dbReference type="SAM" id="Coils"/>
    </source>
</evidence>
<keyword evidence="2" id="KW-1133">Transmembrane helix</keyword>
<accession>A0A3T0IHR7</accession>
<name>A0A3T0IHR7_9CAUD</name>
<organism evidence="3 4">
    <name type="scientific">Bacillus phage pW2</name>
    <dbReference type="NCBI Taxonomy" id="2500559"/>
    <lineage>
        <taxon>Viruses</taxon>
        <taxon>Duplodnaviria</taxon>
        <taxon>Heunggongvirae</taxon>
        <taxon>Uroviricota</taxon>
        <taxon>Caudoviricetes</taxon>
        <taxon>Joanripponvirinae</taxon>
        <taxon>Sophritavirus</taxon>
        <taxon>Sophritavirus pW2</taxon>
    </lineage>
</organism>
<feature type="coiled-coil region" evidence="1">
    <location>
        <begin position="46"/>
        <end position="101"/>
    </location>
</feature>
<evidence type="ECO:0000256" key="2">
    <source>
        <dbReference type="SAM" id="Phobius"/>
    </source>
</evidence>
<keyword evidence="2" id="KW-0812">Transmembrane</keyword>
<evidence type="ECO:0000313" key="4">
    <source>
        <dbReference type="Proteomes" id="UP000287896"/>
    </source>
</evidence>
<protein>
    <submittedName>
        <fullName evidence="3">Uncharacterized protein</fullName>
    </submittedName>
</protein>
<reference evidence="3 4" key="1">
    <citation type="submission" date="2018-12" db="EMBL/GenBank/DDBJ databases">
        <title>Characterization of a novel siphovirus infacting Bacillus anthracis.</title>
        <authorList>
            <person name="Hu X."/>
            <person name="Wan X."/>
            <person name="Geng P."/>
            <person name="Yuan Z."/>
        </authorList>
    </citation>
    <scope>NUCLEOTIDE SEQUENCE [LARGE SCALE GENOMIC DNA]</scope>
</reference>
<sequence>MDFLQIFTDAGLLTALSTLLGSGITYFVTKNTNKKELAINDRMQLSKDQYQLIAELRQMMQEQREEIENLRDEIKQLQAVNLNLTLENKHLQEKITELNQRLDGKF</sequence>
<keyword evidence="1" id="KW-0175">Coiled coil</keyword>
<keyword evidence="4" id="KW-1185">Reference proteome</keyword>
<proteinExistence type="predicted"/>
<gene>
    <name evidence="3" type="ORF">pW2_82</name>
</gene>
<dbReference type="Proteomes" id="UP000287896">
    <property type="component" value="Segment"/>
</dbReference>
<feature type="transmembrane region" description="Helical" evidence="2">
    <location>
        <begin position="6"/>
        <end position="28"/>
    </location>
</feature>
<keyword evidence="2" id="KW-0472">Membrane</keyword>
<evidence type="ECO:0000313" key="3">
    <source>
        <dbReference type="EMBL" id="AZU98916.1"/>
    </source>
</evidence>
<dbReference type="EMBL" id="MK288021">
    <property type="protein sequence ID" value="AZU98916.1"/>
    <property type="molecule type" value="Genomic_DNA"/>
</dbReference>